<gene>
    <name evidence="1" type="ORF">Zmor_017695</name>
</gene>
<organism evidence="1 2">
    <name type="scientific">Zophobas morio</name>
    <dbReference type="NCBI Taxonomy" id="2755281"/>
    <lineage>
        <taxon>Eukaryota</taxon>
        <taxon>Metazoa</taxon>
        <taxon>Ecdysozoa</taxon>
        <taxon>Arthropoda</taxon>
        <taxon>Hexapoda</taxon>
        <taxon>Insecta</taxon>
        <taxon>Pterygota</taxon>
        <taxon>Neoptera</taxon>
        <taxon>Endopterygota</taxon>
        <taxon>Coleoptera</taxon>
        <taxon>Polyphaga</taxon>
        <taxon>Cucujiformia</taxon>
        <taxon>Tenebrionidae</taxon>
        <taxon>Zophobas</taxon>
    </lineage>
</organism>
<evidence type="ECO:0000313" key="2">
    <source>
        <dbReference type="Proteomes" id="UP001168821"/>
    </source>
</evidence>
<proteinExistence type="predicted"/>
<evidence type="ECO:0000313" key="1">
    <source>
        <dbReference type="EMBL" id="KAJ3651671.1"/>
    </source>
</evidence>
<comment type="caution">
    <text evidence="1">The sequence shown here is derived from an EMBL/GenBank/DDBJ whole genome shotgun (WGS) entry which is preliminary data.</text>
</comment>
<accession>A0AA38IBZ9</accession>
<dbReference type="AlphaFoldDB" id="A0AA38IBZ9"/>
<keyword evidence="2" id="KW-1185">Reference proteome</keyword>
<reference evidence="1" key="1">
    <citation type="journal article" date="2023" name="G3 (Bethesda)">
        <title>Whole genome assemblies of Zophobas morio and Tenebrio molitor.</title>
        <authorList>
            <person name="Kaur S."/>
            <person name="Stinson S.A."/>
            <person name="diCenzo G.C."/>
        </authorList>
    </citation>
    <scope>NUCLEOTIDE SEQUENCE</scope>
    <source>
        <strain evidence="1">QUZm001</strain>
    </source>
</reference>
<dbReference type="EMBL" id="JALNTZ010000005">
    <property type="protein sequence ID" value="KAJ3651671.1"/>
    <property type="molecule type" value="Genomic_DNA"/>
</dbReference>
<dbReference type="Proteomes" id="UP001168821">
    <property type="component" value="Unassembled WGS sequence"/>
</dbReference>
<name>A0AA38IBZ9_9CUCU</name>
<protein>
    <submittedName>
        <fullName evidence="1">Uncharacterized protein</fullName>
    </submittedName>
</protein>
<sequence>MYGLDTIANRRSRGDEIFTFKVLHNIIGTNLAYMYHLNISDRLRRYELNLIKERTSSRSRSNFLVNHVVNQWNSLPGTIVNSPSINCLNRFDAFNL</sequence>